<dbReference type="AlphaFoldDB" id="A0AA41XY24"/>
<dbReference type="RefSeq" id="WP_264090383.1">
    <property type="nucleotide sequence ID" value="NZ_JAMPJT010000006.1"/>
</dbReference>
<organism evidence="2 5">
    <name type="scientific">Brenneria izbisi</name>
    <dbReference type="NCBI Taxonomy" id="2939450"/>
    <lineage>
        <taxon>Bacteria</taxon>
        <taxon>Pseudomonadati</taxon>
        <taxon>Pseudomonadota</taxon>
        <taxon>Gammaproteobacteria</taxon>
        <taxon>Enterobacterales</taxon>
        <taxon>Pectobacteriaceae</taxon>
        <taxon>Brenneria</taxon>
    </lineage>
</organism>
<keyword evidence="4" id="KW-1185">Reference proteome</keyword>
<keyword evidence="1" id="KW-0812">Transmembrane</keyword>
<protein>
    <submittedName>
        <fullName evidence="2">Uncharacterized protein</fullName>
    </submittedName>
</protein>
<dbReference type="EMBL" id="JAMPJT010000006">
    <property type="protein sequence ID" value="MCV9879270.1"/>
    <property type="molecule type" value="Genomic_DNA"/>
</dbReference>
<evidence type="ECO:0000313" key="3">
    <source>
        <dbReference type="EMBL" id="MCV9882696.1"/>
    </source>
</evidence>
<keyword evidence="1" id="KW-1133">Transmembrane helix</keyword>
<proteinExistence type="predicted"/>
<evidence type="ECO:0000313" key="4">
    <source>
        <dbReference type="Proteomes" id="UP001165568"/>
    </source>
</evidence>
<evidence type="ECO:0000313" key="5">
    <source>
        <dbReference type="Proteomes" id="UP001165569"/>
    </source>
</evidence>
<comment type="caution">
    <text evidence="2">The sequence shown here is derived from an EMBL/GenBank/DDBJ whole genome shotgun (WGS) entry which is preliminary data.</text>
</comment>
<feature type="transmembrane region" description="Helical" evidence="1">
    <location>
        <begin position="34"/>
        <end position="54"/>
    </location>
</feature>
<evidence type="ECO:0000313" key="2">
    <source>
        <dbReference type="EMBL" id="MCV9879270.1"/>
    </source>
</evidence>
<name>A0AA41XY24_9GAMM</name>
<accession>A0AA41XY24</accession>
<dbReference type="EMBL" id="JAMPJU010000007">
    <property type="protein sequence ID" value="MCV9882696.1"/>
    <property type="molecule type" value="Genomic_DNA"/>
</dbReference>
<feature type="transmembrane region" description="Helical" evidence="1">
    <location>
        <begin position="75"/>
        <end position="101"/>
    </location>
</feature>
<dbReference type="Proteomes" id="UP001165568">
    <property type="component" value="Unassembled WGS sequence"/>
</dbReference>
<gene>
    <name evidence="2" type="ORF">NC803_10455</name>
    <name evidence="3" type="ORF">NC856_10480</name>
</gene>
<sequence length="139" mass="15919">MKINYQYGLRTVMSFMVELITFIFRVFFYWPSIFVGRFVVGFFLLGLLSGEIASDLNNALSALPPAYQSVSPAQVIQFANSVYCMLVMVAGCIEALIRYVYPFTRFSSPSRRCEPVVCEHGSYRARRNYPHKGEDKVDE</sequence>
<keyword evidence="1" id="KW-0472">Membrane</keyword>
<reference evidence="2" key="1">
    <citation type="submission" date="2022-04" db="EMBL/GenBank/DDBJ databases">
        <title>Brenneria sp. isolated from walnut trees in Serbia.</title>
        <authorList>
            <person name="Gasic K."/>
            <person name="Zlatkovic N."/>
            <person name="Kuzmanovic N."/>
        </authorList>
    </citation>
    <scope>NUCLEOTIDE SEQUENCE</scope>
    <source>
        <strain evidence="3">KBI 423</strain>
        <strain evidence="2">KBI 447</strain>
    </source>
</reference>
<dbReference type="Proteomes" id="UP001165569">
    <property type="component" value="Unassembled WGS sequence"/>
</dbReference>
<evidence type="ECO:0000256" key="1">
    <source>
        <dbReference type="SAM" id="Phobius"/>
    </source>
</evidence>